<dbReference type="STRING" id="1293036.GCA_001315825_01939"/>
<name>A0A2U9ITM4_9CREN</name>
<dbReference type="GO" id="GO:0016117">
    <property type="term" value="P:carotenoid biosynthetic process"/>
    <property type="evidence" value="ECO:0007669"/>
    <property type="project" value="UniProtKB-KW"/>
</dbReference>
<reference evidence="5 6" key="1">
    <citation type="submission" date="2018-05" db="EMBL/GenBank/DDBJ databases">
        <title>Complete Genome Sequences of Extremely Thermoacidophilic, Metal-Mobilizing Type-Strain Members of the Archaeal Family Sulfolobaceae: Acidianus brierleyi DSM-1651T, Acidianus sulfidivorans DSM-18786T, Metallosphaera hakonensis DSM-7519T, and Metallosphaera prunae DSM-10039T.</title>
        <authorList>
            <person name="Counts J.A."/>
            <person name="Kelly R.M."/>
        </authorList>
    </citation>
    <scope>NUCLEOTIDE SEQUENCE [LARGE SCALE GENOMIC DNA]</scope>
    <source>
        <strain evidence="5 6">HO1-1</strain>
    </source>
</reference>
<dbReference type="PANTHER" id="PTHR43734:SF1">
    <property type="entry name" value="PHYTOENE DESATURASE"/>
    <property type="match status" value="1"/>
</dbReference>
<keyword evidence="2" id="KW-0125">Carotenoid biosynthesis</keyword>
<gene>
    <name evidence="5" type="ORF">DFR87_06360</name>
</gene>
<dbReference type="EMBL" id="CP029287">
    <property type="protein sequence ID" value="AWR99386.1"/>
    <property type="molecule type" value="Genomic_DNA"/>
</dbReference>
<dbReference type="Gene3D" id="3.50.50.60">
    <property type="entry name" value="FAD/NAD(P)-binding domain"/>
    <property type="match status" value="2"/>
</dbReference>
<dbReference type="KEGG" id="mhk:DFR87_06360"/>
<proteinExistence type="predicted"/>
<dbReference type="OrthoDB" id="40741at2157"/>
<organism evidence="5 6">
    <name type="scientific">Metallosphaera hakonensis JCM 8857 = DSM 7519</name>
    <dbReference type="NCBI Taxonomy" id="1293036"/>
    <lineage>
        <taxon>Archaea</taxon>
        <taxon>Thermoproteota</taxon>
        <taxon>Thermoprotei</taxon>
        <taxon>Sulfolobales</taxon>
        <taxon>Sulfolobaceae</taxon>
        <taxon>Metallosphaera</taxon>
    </lineage>
</organism>
<dbReference type="GO" id="GO:0016491">
    <property type="term" value="F:oxidoreductase activity"/>
    <property type="evidence" value="ECO:0007669"/>
    <property type="project" value="UniProtKB-KW"/>
</dbReference>
<evidence type="ECO:0000313" key="5">
    <source>
        <dbReference type="EMBL" id="AWR99386.1"/>
    </source>
</evidence>
<protein>
    <submittedName>
        <fullName evidence="5">Phytoene desaturase</fullName>
    </submittedName>
</protein>
<reference evidence="6" key="3">
    <citation type="submission" date="2020-03" db="EMBL/GenBank/DDBJ databases">
        <title>Sequencing and Assembly of Multiple Reported Metal-Biooxidizing Members of the Extremely Thermoacidophilic Archaeal Family Sulfolobaceae.</title>
        <authorList>
            <person name="Counts J.A."/>
            <person name="Kelly R.M."/>
        </authorList>
    </citation>
    <scope>NUCLEOTIDE SEQUENCE [LARGE SCALE GENOMIC DNA]</scope>
    <source>
        <strain evidence="6">HO1-1</strain>
    </source>
</reference>
<dbReference type="AlphaFoldDB" id="A0A2U9ITM4"/>
<dbReference type="InterPro" id="IPR014105">
    <property type="entry name" value="Carotenoid/retinoid_OxRdtase"/>
</dbReference>
<dbReference type="InterPro" id="IPR036188">
    <property type="entry name" value="FAD/NAD-bd_sf"/>
</dbReference>
<dbReference type="RefSeq" id="WP_110369156.1">
    <property type="nucleotide sequence ID" value="NZ_CP029287.2"/>
</dbReference>
<dbReference type="InterPro" id="IPR002937">
    <property type="entry name" value="Amino_oxidase"/>
</dbReference>
<keyword evidence="6" id="KW-1185">Reference proteome</keyword>
<sequence>MKVIIVGAGIGGLSTALLLKKKGFEVTVLEKLDKPGGRARGFSIDGFSFDMGPSWYLMPEIFDKFYHEVGEEPPEIVEVDPLFSLYVDHKSEDFTKEHPGFEKYLEDTEFMYSLALSKFLFKEMRITDFLDRDIITNLRRFPIFSSLDSFNKKYFPNNDFIQKALGFSAVFLGGSPFNTPAVYAMVNYAIYGKGVYYPKGGFSGLVSKLVNACERAGVEFKFNYNVDKVVIENKKVTSVRSGNRVETGDIFVFNMDYHYADTLLPVDIRQDWSRRKLAPSAILAYLGVEGEIYASHHSVFVRGDWKLHFDSIDDGVPPDPNNMSYYVSYRKATDKSLKGDDLVFLIPVAPNLESFDYKIYVNKVIEDFKAKTKSKFEIKFERIYSPNDFEFDYNAYKGTAFGLSHTLAQTGPFRLPMKNKWLDNLFYVGQYTQPGIGVPMVTISSLILSQRIINSTIR</sequence>
<evidence type="ECO:0000256" key="2">
    <source>
        <dbReference type="ARBA" id="ARBA00022746"/>
    </source>
</evidence>
<dbReference type="PRINTS" id="PR00419">
    <property type="entry name" value="ADXRDTASE"/>
</dbReference>
<evidence type="ECO:0000256" key="3">
    <source>
        <dbReference type="ARBA" id="ARBA00023002"/>
    </source>
</evidence>
<comment type="pathway">
    <text evidence="1">Carotenoid biosynthesis.</text>
</comment>
<dbReference type="Proteomes" id="UP000247586">
    <property type="component" value="Chromosome"/>
</dbReference>
<evidence type="ECO:0000259" key="4">
    <source>
        <dbReference type="Pfam" id="PF01593"/>
    </source>
</evidence>
<dbReference type="NCBIfam" id="TIGR02734">
    <property type="entry name" value="crtI_fam"/>
    <property type="match status" value="1"/>
</dbReference>
<dbReference type="GeneID" id="36834948"/>
<accession>A0A2U9ITM4</accession>
<dbReference type="PANTHER" id="PTHR43734">
    <property type="entry name" value="PHYTOENE DESATURASE"/>
    <property type="match status" value="1"/>
</dbReference>
<keyword evidence="3" id="KW-0560">Oxidoreductase</keyword>
<evidence type="ECO:0000313" key="6">
    <source>
        <dbReference type="Proteomes" id="UP000247586"/>
    </source>
</evidence>
<dbReference type="SUPFAM" id="SSF51905">
    <property type="entry name" value="FAD/NAD(P)-binding domain"/>
    <property type="match status" value="1"/>
</dbReference>
<dbReference type="Pfam" id="PF01593">
    <property type="entry name" value="Amino_oxidase"/>
    <property type="match status" value="1"/>
</dbReference>
<reference evidence="6" key="2">
    <citation type="submission" date="2020-03" db="EMBL/GenBank/DDBJ databases">
        <title>Complete Genome Sequences of Extremely Thermoacidophilic, Metal-Mobilizing Type-Strain Members of the Archaeal Family Sulfolobaceae: Acidianus brierleyi DSM-1651T, Acidianus sulfidivorans DSM-18786T, Metallosphaera hakonensis DSM-7519T, and Metallosphaera prunae DSM-10039T.</title>
        <authorList>
            <person name="Counts J.A."/>
            <person name="Kelly R.M."/>
        </authorList>
    </citation>
    <scope>NUCLEOTIDE SEQUENCE [LARGE SCALE GENOMIC DNA]</scope>
    <source>
        <strain evidence="6">HO1-1</strain>
    </source>
</reference>
<feature type="domain" description="Amine oxidase" evidence="4">
    <location>
        <begin position="10"/>
        <end position="453"/>
    </location>
</feature>
<evidence type="ECO:0000256" key="1">
    <source>
        <dbReference type="ARBA" id="ARBA00004829"/>
    </source>
</evidence>